<dbReference type="EMBL" id="JBBAXC010000004">
    <property type="protein sequence ID" value="MEI5906632.1"/>
    <property type="molecule type" value="Genomic_DNA"/>
</dbReference>
<dbReference type="RefSeq" id="WP_336586069.1">
    <property type="nucleotide sequence ID" value="NZ_JBBAXC010000004.1"/>
</dbReference>
<evidence type="ECO:0000313" key="2">
    <source>
        <dbReference type="Proteomes" id="UP001312865"/>
    </source>
</evidence>
<proteinExistence type="predicted"/>
<keyword evidence="2" id="KW-1185">Reference proteome</keyword>
<dbReference type="Proteomes" id="UP001312865">
    <property type="component" value="Unassembled WGS sequence"/>
</dbReference>
<protein>
    <submittedName>
        <fullName evidence="1">Uncharacterized protein</fullName>
    </submittedName>
</protein>
<accession>A0ABU8HBH0</accession>
<evidence type="ECO:0000313" key="1">
    <source>
        <dbReference type="EMBL" id="MEI5906632.1"/>
    </source>
</evidence>
<gene>
    <name evidence="1" type="ORF">WAK64_06125</name>
</gene>
<sequence>MLFIKAFILGFSVGLLCIQRSLSRGRVELFLTEFGAVTANLIYASDYQYLQPF</sequence>
<comment type="caution">
    <text evidence="1">The sequence shown here is derived from an EMBL/GenBank/DDBJ whole genome shotgun (WGS) entry which is preliminary data.</text>
</comment>
<name>A0ABU8HBH0_9BACI</name>
<reference evidence="1 2" key="1">
    <citation type="journal article" date="2018" name="J. Microbiol.">
        <title>Bacillus spongiae sp. nov., isolated from sponge of Jeju Island.</title>
        <authorList>
            <person name="Lee G.E."/>
            <person name="Im W.T."/>
            <person name="Park J.S."/>
        </authorList>
    </citation>
    <scope>NUCLEOTIDE SEQUENCE [LARGE SCALE GENOMIC DNA]</scope>
    <source>
        <strain evidence="1 2">135PIL107-10</strain>
    </source>
</reference>
<organism evidence="1 2">
    <name type="scientific">Bacillus spongiae</name>
    <dbReference type="NCBI Taxonomy" id="2683610"/>
    <lineage>
        <taxon>Bacteria</taxon>
        <taxon>Bacillati</taxon>
        <taxon>Bacillota</taxon>
        <taxon>Bacilli</taxon>
        <taxon>Bacillales</taxon>
        <taxon>Bacillaceae</taxon>
        <taxon>Bacillus</taxon>
    </lineage>
</organism>